<gene>
    <name evidence="1" type="ORF">K7432_017631</name>
</gene>
<accession>A0ABR2VK49</accession>
<evidence type="ECO:0000313" key="2">
    <source>
        <dbReference type="Proteomes" id="UP001479436"/>
    </source>
</evidence>
<sequence>MRIHYIPVFALACINYAHVFALPNRNFEFGIALPEQYSTSMPGQSDTHVVNNPNSAKIQEGFNNHPPLVQPKKTLYEDSVHPVEHTAPPVPNNNHPVNVNGQNTDETNKVPGPKAQRIRYKLKQKADSVMTDVERAAGNFAQKIESFINEP</sequence>
<proteinExistence type="predicted"/>
<dbReference type="EMBL" id="JASJQH010010964">
    <property type="protein sequence ID" value="KAK9667599.1"/>
    <property type="molecule type" value="Genomic_DNA"/>
</dbReference>
<name>A0ABR2VK49_9FUNG</name>
<evidence type="ECO:0000313" key="1">
    <source>
        <dbReference type="EMBL" id="KAK9667599.1"/>
    </source>
</evidence>
<keyword evidence="2" id="KW-1185">Reference proteome</keyword>
<reference evidence="1 2" key="1">
    <citation type="submission" date="2023-04" db="EMBL/GenBank/DDBJ databases">
        <title>Genome of Basidiobolus ranarum AG-B5.</title>
        <authorList>
            <person name="Stajich J.E."/>
            <person name="Carter-House D."/>
            <person name="Gryganskyi A."/>
        </authorList>
    </citation>
    <scope>NUCLEOTIDE SEQUENCE [LARGE SCALE GENOMIC DNA]</scope>
    <source>
        <strain evidence="1 2">AG-B5</strain>
    </source>
</reference>
<organism evidence="1 2">
    <name type="scientific">Basidiobolus ranarum</name>
    <dbReference type="NCBI Taxonomy" id="34480"/>
    <lineage>
        <taxon>Eukaryota</taxon>
        <taxon>Fungi</taxon>
        <taxon>Fungi incertae sedis</taxon>
        <taxon>Zoopagomycota</taxon>
        <taxon>Entomophthoromycotina</taxon>
        <taxon>Basidiobolomycetes</taxon>
        <taxon>Basidiobolales</taxon>
        <taxon>Basidiobolaceae</taxon>
        <taxon>Basidiobolus</taxon>
    </lineage>
</organism>
<protein>
    <submittedName>
        <fullName evidence="1">Uncharacterized protein</fullName>
    </submittedName>
</protein>
<comment type="caution">
    <text evidence="1">The sequence shown here is derived from an EMBL/GenBank/DDBJ whole genome shotgun (WGS) entry which is preliminary data.</text>
</comment>
<dbReference type="Proteomes" id="UP001479436">
    <property type="component" value="Unassembled WGS sequence"/>
</dbReference>